<dbReference type="PATRIC" id="fig|476652.3.peg.2800"/>
<name>A0A0J1FPX8_9FIRM</name>
<accession>A0A0J1FPX8</accession>
<dbReference type="EMBL" id="LDZY01000008">
    <property type="protein sequence ID" value="KLU65540.1"/>
    <property type="molecule type" value="Genomic_DNA"/>
</dbReference>
<evidence type="ECO:0000313" key="2">
    <source>
        <dbReference type="EMBL" id="KLU65540.1"/>
    </source>
</evidence>
<keyword evidence="3" id="KW-1185">Reference proteome</keyword>
<organism evidence="2 3">
    <name type="scientific">Desulfosporosinus acididurans</name>
    <dbReference type="NCBI Taxonomy" id="476652"/>
    <lineage>
        <taxon>Bacteria</taxon>
        <taxon>Bacillati</taxon>
        <taxon>Bacillota</taxon>
        <taxon>Clostridia</taxon>
        <taxon>Eubacteriales</taxon>
        <taxon>Desulfitobacteriaceae</taxon>
        <taxon>Desulfosporosinus</taxon>
    </lineage>
</organism>
<feature type="compositionally biased region" description="Low complexity" evidence="1">
    <location>
        <begin position="44"/>
        <end position="53"/>
    </location>
</feature>
<feature type="region of interest" description="Disordered" evidence="1">
    <location>
        <begin position="44"/>
        <end position="65"/>
    </location>
</feature>
<comment type="caution">
    <text evidence="2">The sequence shown here is derived from an EMBL/GenBank/DDBJ whole genome shotgun (WGS) entry which is preliminary data.</text>
</comment>
<proteinExistence type="predicted"/>
<reference evidence="2 3" key="1">
    <citation type="submission" date="2015-06" db="EMBL/GenBank/DDBJ databases">
        <title>Draft genome of the moderately acidophilic sulfate reducer Candidatus Desulfosporosinus acididurans strain M1.</title>
        <authorList>
            <person name="Poehlein A."/>
            <person name="Petzsch P."/>
            <person name="Johnson B.D."/>
            <person name="Schloemann M."/>
            <person name="Daniel R."/>
            <person name="Muehling M."/>
        </authorList>
    </citation>
    <scope>NUCLEOTIDE SEQUENCE [LARGE SCALE GENOMIC DNA]</scope>
    <source>
        <strain evidence="2 3">M1</strain>
    </source>
</reference>
<dbReference type="RefSeq" id="WP_047810497.1">
    <property type="nucleotide sequence ID" value="NZ_LDZY01000008.1"/>
</dbReference>
<evidence type="ECO:0000313" key="3">
    <source>
        <dbReference type="Proteomes" id="UP000036356"/>
    </source>
</evidence>
<evidence type="ECO:0000256" key="1">
    <source>
        <dbReference type="SAM" id="MobiDB-lite"/>
    </source>
</evidence>
<sequence>MRFSIGLLDSLFGEKITLQGPDEKGNIVKCKVSKKWLERAQLGNSSLSSLSQDSHNDDNCSASMI</sequence>
<protein>
    <submittedName>
        <fullName evidence="2">Uncharacterized protein</fullName>
    </submittedName>
</protein>
<dbReference type="Proteomes" id="UP000036356">
    <property type="component" value="Unassembled WGS sequence"/>
</dbReference>
<dbReference type="AlphaFoldDB" id="A0A0J1FPX8"/>
<gene>
    <name evidence="2" type="ORF">DEAC_c26770</name>
</gene>